<comment type="caution">
    <text evidence="1">The sequence shown here is derived from an EMBL/GenBank/DDBJ whole genome shotgun (WGS) entry which is preliminary data.</text>
</comment>
<sequence>MYDTPTERQKLPYKQQRRWKYSDDNTPIGAACYDCGMWYGEAGWADVIVPDEVWELISPTTREGGGLLCFNCMERRLEFLGLNNVPHWVGSGPFATDDSFDVTVKWPKTESEED</sequence>
<reference evidence="1" key="1">
    <citation type="journal article" date="2015" name="Nature">
        <title>Complex archaea that bridge the gap between prokaryotes and eukaryotes.</title>
        <authorList>
            <person name="Spang A."/>
            <person name="Saw J.H."/>
            <person name="Jorgensen S.L."/>
            <person name="Zaremba-Niedzwiedzka K."/>
            <person name="Martijn J."/>
            <person name="Lind A.E."/>
            <person name="van Eijk R."/>
            <person name="Schleper C."/>
            <person name="Guy L."/>
            <person name="Ettema T.J."/>
        </authorList>
    </citation>
    <scope>NUCLEOTIDE SEQUENCE</scope>
</reference>
<organism evidence="1">
    <name type="scientific">marine sediment metagenome</name>
    <dbReference type="NCBI Taxonomy" id="412755"/>
    <lineage>
        <taxon>unclassified sequences</taxon>
        <taxon>metagenomes</taxon>
        <taxon>ecological metagenomes</taxon>
    </lineage>
</organism>
<accession>A0A0F8X1G7</accession>
<evidence type="ECO:0000313" key="1">
    <source>
        <dbReference type="EMBL" id="KKK54665.1"/>
    </source>
</evidence>
<dbReference type="EMBL" id="LAZR01065881">
    <property type="protein sequence ID" value="KKK54665.1"/>
    <property type="molecule type" value="Genomic_DNA"/>
</dbReference>
<name>A0A0F8X1G7_9ZZZZ</name>
<protein>
    <submittedName>
        <fullName evidence="1">Uncharacterized protein</fullName>
    </submittedName>
</protein>
<gene>
    <name evidence="1" type="ORF">LCGC14_3082390</name>
</gene>
<dbReference type="AlphaFoldDB" id="A0A0F8X1G7"/>
<proteinExistence type="predicted"/>